<evidence type="ECO:0000313" key="2">
    <source>
        <dbReference type="Proteomes" id="UP000234479"/>
    </source>
</evidence>
<sequence>MSEPIDYWREIVRRGVLAVGYSLQRTVGEPILAAELVQPQEGLMLRAAYATIEMHKLAGVETGTLVHAARRRLAAALEVSSAARELAAYQDLLTACLWAEVADDPPRRLESLAYPHEE</sequence>
<dbReference type="OrthoDB" id="7188706at2"/>
<protein>
    <submittedName>
        <fullName evidence="1">Uncharacterized protein</fullName>
    </submittedName>
</protein>
<comment type="caution">
    <text evidence="1">The sequence shown here is derived from an EMBL/GenBank/DDBJ whole genome shotgun (WGS) entry which is preliminary data.</text>
</comment>
<evidence type="ECO:0000313" key="1">
    <source>
        <dbReference type="EMBL" id="PLR28166.1"/>
    </source>
</evidence>
<organism evidence="1 2">
    <name type="scientific">Caulobacter zeae</name>
    <dbReference type="NCBI Taxonomy" id="2055137"/>
    <lineage>
        <taxon>Bacteria</taxon>
        <taxon>Pseudomonadati</taxon>
        <taxon>Pseudomonadota</taxon>
        <taxon>Alphaproteobacteria</taxon>
        <taxon>Caulobacterales</taxon>
        <taxon>Caulobacteraceae</taxon>
        <taxon>Caulobacter</taxon>
    </lineage>
</organism>
<name>A0A2N5DQ31_9CAUL</name>
<accession>A0A2N5DQ31</accession>
<keyword evidence="2" id="KW-1185">Reference proteome</keyword>
<dbReference type="Proteomes" id="UP000234479">
    <property type="component" value="Unassembled WGS sequence"/>
</dbReference>
<gene>
    <name evidence="1" type="ORF">SGCZBJ_03925</name>
</gene>
<proteinExistence type="predicted"/>
<reference evidence="1 2" key="1">
    <citation type="submission" date="2017-12" db="EMBL/GenBank/DDBJ databases">
        <title>The genome sequence of Caulobacter sp. 410.</title>
        <authorList>
            <person name="Gao J."/>
            <person name="Mao X."/>
            <person name="Sun J."/>
        </authorList>
    </citation>
    <scope>NUCLEOTIDE SEQUENCE [LARGE SCALE GENOMIC DNA]</scope>
    <source>
        <strain evidence="1 2">410</strain>
    </source>
</reference>
<dbReference type="RefSeq" id="WP_101716719.1">
    <property type="nucleotide sequence ID" value="NZ_PJRS01000010.1"/>
</dbReference>
<dbReference type="EMBL" id="PJRS01000010">
    <property type="protein sequence ID" value="PLR28166.1"/>
    <property type="molecule type" value="Genomic_DNA"/>
</dbReference>
<dbReference type="AlphaFoldDB" id="A0A2N5DQ31"/>